<accession>A0ACB9ZNC3</accession>
<organism evidence="1 2">
    <name type="scientific">Catharanthus roseus</name>
    <name type="common">Madagascar periwinkle</name>
    <name type="synonym">Vinca rosea</name>
    <dbReference type="NCBI Taxonomy" id="4058"/>
    <lineage>
        <taxon>Eukaryota</taxon>
        <taxon>Viridiplantae</taxon>
        <taxon>Streptophyta</taxon>
        <taxon>Embryophyta</taxon>
        <taxon>Tracheophyta</taxon>
        <taxon>Spermatophyta</taxon>
        <taxon>Magnoliopsida</taxon>
        <taxon>eudicotyledons</taxon>
        <taxon>Gunneridae</taxon>
        <taxon>Pentapetalae</taxon>
        <taxon>asterids</taxon>
        <taxon>lamiids</taxon>
        <taxon>Gentianales</taxon>
        <taxon>Apocynaceae</taxon>
        <taxon>Rauvolfioideae</taxon>
        <taxon>Vinceae</taxon>
        <taxon>Catharanthinae</taxon>
        <taxon>Catharanthus</taxon>
    </lineage>
</organism>
<dbReference type="EMBL" id="CM044708">
    <property type="protein sequence ID" value="KAI5647935.1"/>
    <property type="molecule type" value="Genomic_DNA"/>
</dbReference>
<evidence type="ECO:0000313" key="2">
    <source>
        <dbReference type="Proteomes" id="UP001060085"/>
    </source>
</evidence>
<comment type="caution">
    <text evidence="1">The sequence shown here is derived from an EMBL/GenBank/DDBJ whole genome shotgun (WGS) entry which is preliminary data.</text>
</comment>
<protein>
    <submittedName>
        <fullName evidence="1">Uncharacterized protein</fullName>
    </submittedName>
</protein>
<reference evidence="2" key="1">
    <citation type="journal article" date="2023" name="Nat. Plants">
        <title>Single-cell RNA sequencing provides a high-resolution roadmap for understanding the multicellular compartmentation of specialized metabolism.</title>
        <authorList>
            <person name="Sun S."/>
            <person name="Shen X."/>
            <person name="Li Y."/>
            <person name="Li Y."/>
            <person name="Wang S."/>
            <person name="Li R."/>
            <person name="Zhang H."/>
            <person name="Shen G."/>
            <person name="Guo B."/>
            <person name="Wei J."/>
            <person name="Xu J."/>
            <person name="St-Pierre B."/>
            <person name="Chen S."/>
            <person name="Sun C."/>
        </authorList>
    </citation>
    <scope>NUCLEOTIDE SEQUENCE [LARGE SCALE GENOMIC DNA]</scope>
</reference>
<sequence length="417" mass="46699">MWRSGINRDSILGMALCCQLKIYHHLETITLDSIRISHESRSTIQLIVIQTIGYQSAMEVDDMAIWVMQRLSSSLTQIPSFAKKVQTISCRCMFSIGGTLGCTPSHPELDFPTFSLGLMPPAQSYPGRLGTSYAPSPPDIVGSSFQVPPPPSTVGSLFQPLPLPGKTGSSTPHMPISYASSSDSDEHNDERTYDAHRHNSLSLVVVLNSSFYAFRVYFYSFSYHDTNTVNIPEHVPTVTQMVSDELSMLYPTVDVDDDENDHSDEDYAVSSESKDDDNTDAEEEDIQTPSSQWFNNARYDYTQSEAFLDMGSDAVNDNYIHCLVLMHLQSVEKMTTAISARQPRGRTTPTTAIHTTQNSQFKRHQVSIATVKTNKQPRTTNKASTRWRAATTPHNRKQKKEDPTAQNMHTIYQLSSH</sequence>
<dbReference type="Proteomes" id="UP001060085">
    <property type="component" value="Linkage Group LG08"/>
</dbReference>
<keyword evidence="2" id="KW-1185">Reference proteome</keyword>
<evidence type="ECO:0000313" key="1">
    <source>
        <dbReference type="EMBL" id="KAI5647935.1"/>
    </source>
</evidence>
<proteinExistence type="predicted"/>
<name>A0ACB9ZNC3_CATRO</name>
<gene>
    <name evidence="1" type="ORF">M9H77_33940</name>
</gene>